<dbReference type="EMBL" id="BAABLD010000001">
    <property type="protein sequence ID" value="GAA5157379.1"/>
    <property type="molecule type" value="Genomic_DNA"/>
</dbReference>
<comment type="caution">
    <text evidence="1">The sequence shown here is derived from an EMBL/GenBank/DDBJ whole genome shotgun (WGS) entry which is preliminary data.</text>
</comment>
<reference evidence="2" key="1">
    <citation type="journal article" date="2019" name="Int. J. Syst. Evol. Microbiol.">
        <title>The Global Catalogue of Microorganisms (GCM) 10K type strain sequencing project: providing services to taxonomists for standard genome sequencing and annotation.</title>
        <authorList>
            <consortium name="The Broad Institute Genomics Platform"/>
            <consortium name="The Broad Institute Genome Sequencing Center for Infectious Disease"/>
            <person name="Wu L."/>
            <person name="Ma J."/>
        </authorList>
    </citation>
    <scope>NUCLEOTIDE SEQUENCE [LARGE SCALE GENOMIC DNA]</scope>
    <source>
        <strain evidence="2">JCM 18715</strain>
    </source>
</reference>
<gene>
    <name evidence="1" type="primary">phnH</name>
    <name evidence="1" type="ORF">GCM10025770_00520</name>
</gene>
<sequence>MNTVTELDLAHMQPGFAEPVHEAQAAFRCVLDALSQPGRVRVMPAAITPPAGLSVARAAMLLALADYDTPVWLAPALRDGAAGHYLRFHCGCPLTAGLSDAHFVVLDGLAALPDLDTLRLGDPAYPDRSATLLIEVSELAEGGPITLRGPGIESTRSISVAGWTAQTTAFVQQNRAGFPLGVDIVFSCGDRIMGLPRTSIVEI</sequence>
<keyword evidence="1" id="KW-0456">Lyase</keyword>
<evidence type="ECO:0000313" key="2">
    <source>
        <dbReference type="Proteomes" id="UP001500547"/>
    </source>
</evidence>
<dbReference type="Pfam" id="PF05845">
    <property type="entry name" value="PhnH"/>
    <property type="match status" value="1"/>
</dbReference>
<dbReference type="RefSeq" id="WP_345530811.1">
    <property type="nucleotide sequence ID" value="NZ_BAABLD010000001.1"/>
</dbReference>
<accession>A0ABP9Q5Z0</accession>
<dbReference type="GO" id="GO:0016829">
    <property type="term" value="F:lyase activity"/>
    <property type="evidence" value="ECO:0007669"/>
    <property type="project" value="UniProtKB-KW"/>
</dbReference>
<dbReference type="SUPFAM" id="SSF159709">
    <property type="entry name" value="PhnH-like"/>
    <property type="match status" value="1"/>
</dbReference>
<name>A0ABP9Q5Z0_9RHOO</name>
<protein>
    <submittedName>
        <fullName evidence="1">Phosphonate C-P lyase system protein PhnH</fullName>
    </submittedName>
</protein>
<dbReference type="Proteomes" id="UP001500547">
    <property type="component" value="Unassembled WGS sequence"/>
</dbReference>
<dbReference type="Gene3D" id="3.40.50.11310">
    <property type="entry name" value="Bacterial phosphonate metabolism protein PhnH"/>
    <property type="match status" value="1"/>
</dbReference>
<proteinExistence type="predicted"/>
<organism evidence="1 2">
    <name type="scientific">Viridibacterium curvum</name>
    <dbReference type="NCBI Taxonomy" id="1101404"/>
    <lineage>
        <taxon>Bacteria</taxon>
        <taxon>Pseudomonadati</taxon>
        <taxon>Pseudomonadota</taxon>
        <taxon>Betaproteobacteria</taxon>
        <taxon>Rhodocyclales</taxon>
        <taxon>Rhodocyclaceae</taxon>
        <taxon>Viridibacterium</taxon>
    </lineage>
</organism>
<dbReference type="PIRSF" id="PIRSF020680">
    <property type="entry name" value="PhnH"/>
    <property type="match status" value="1"/>
</dbReference>
<keyword evidence="2" id="KW-1185">Reference proteome</keyword>
<dbReference type="InterPro" id="IPR008772">
    <property type="entry name" value="Phosphonate_metab_PhnH"/>
</dbReference>
<dbReference type="NCBIfam" id="TIGR03292">
    <property type="entry name" value="PhnH_redo"/>
    <property type="match status" value="1"/>
</dbReference>
<dbReference type="InterPro" id="IPR038058">
    <property type="entry name" value="PhnH-like_sp"/>
</dbReference>
<evidence type="ECO:0000313" key="1">
    <source>
        <dbReference type="EMBL" id="GAA5157379.1"/>
    </source>
</evidence>